<name>A0A2G5URH8_9PELO</name>
<dbReference type="Pfam" id="PF00337">
    <property type="entry name" value="Gal-bind_lectin"/>
    <property type="match status" value="2"/>
</dbReference>
<dbReference type="OrthoDB" id="5829566at2759"/>
<dbReference type="InterPro" id="IPR044156">
    <property type="entry name" value="Galectin-like"/>
</dbReference>
<feature type="domain" description="Galectin" evidence="3">
    <location>
        <begin position="1306"/>
        <end position="1396"/>
    </location>
</feature>
<feature type="region of interest" description="Disordered" evidence="2">
    <location>
        <begin position="509"/>
        <end position="535"/>
    </location>
</feature>
<evidence type="ECO:0000313" key="5">
    <source>
        <dbReference type="Proteomes" id="UP000230233"/>
    </source>
</evidence>
<feature type="region of interest" description="Disordered" evidence="2">
    <location>
        <begin position="1074"/>
        <end position="1095"/>
    </location>
</feature>
<feature type="compositionally biased region" description="Low complexity" evidence="2">
    <location>
        <begin position="509"/>
        <end position="533"/>
    </location>
</feature>
<protein>
    <recommendedName>
        <fullName evidence="3">Galectin domain-containing protein</fullName>
    </recommendedName>
</protein>
<comment type="caution">
    <text evidence="4">The sequence shown here is derived from an EMBL/GenBank/DDBJ whole genome shotgun (WGS) entry which is preliminary data.</text>
</comment>
<accession>A0A2G5URH8</accession>
<feature type="compositionally biased region" description="Low complexity" evidence="2">
    <location>
        <begin position="1259"/>
        <end position="1279"/>
    </location>
</feature>
<dbReference type="SMART" id="SM00276">
    <property type="entry name" value="GLECT"/>
    <property type="match status" value="1"/>
</dbReference>
<dbReference type="SMART" id="SM00908">
    <property type="entry name" value="Gal-bind_lectin"/>
    <property type="match status" value="1"/>
</dbReference>
<reference evidence="5" key="1">
    <citation type="submission" date="2017-10" db="EMBL/GenBank/DDBJ databases">
        <title>Rapid genome shrinkage in a self-fertile nematode reveals novel sperm competition proteins.</title>
        <authorList>
            <person name="Yin D."/>
            <person name="Schwarz E.M."/>
            <person name="Thomas C.G."/>
            <person name="Felde R.L."/>
            <person name="Korf I.F."/>
            <person name="Cutter A.D."/>
            <person name="Schartner C.M."/>
            <person name="Ralston E.J."/>
            <person name="Meyer B.J."/>
            <person name="Haag E.S."/>
        </authorList>
    </citation>
    <scope>NUCLEOTIDE SEQUENCE [LARGE SCALE GENOMIC DNA]</scope>
    <source>
        <strain evidence="5">JU1422</strain>
    </source>
</reference>
<proteinExistence type="predicted"/>
<dbReference type="GO" id="GO:0030246">
    <property type="term" value="F:carbohydrate binding"/>
    <property type="evidence" value="ECO:0007669"/>
    <property type="project" value="UniProtKB-KW"/>
</dbReference>
<dbReference type="FunFam" id="2.60.120.200:FF:000328">
    <property type="entry name" value="Protein CBG09099"/>
    <property type="match status" value="1"/>
</dbReference>
<dbReference type="Gene3D" id="2.60.120.200">
    <property type="match status" value="2"/>
</dbReference>
<gene>
    <name evidence="4" type="primary">Cnig_chr_III.g9293</name>
    <name evidence="4" type="ORF">B9Z55_009293</name>
</gene>
<feature type="domain" description="Galectin" evidence="3">
    <location>
        <begin position="1121"/>
        <end position="1255"/>
    </location>
</feature>
<keyword evidence="1" id="KW-0430">Lectin</keyword>
<dbReference type="PANTHER" id="PTHR11346">
    <property type="entry name" value="GALECTIN"/>
    <property type="match status" value="1"/>
</dbReference>
<evidence type="ECO:0000313" key="4">
    <source>
        <dbReference type="EMBL" id="PIC42110.1"/>
    </source>
</evidence>
<dbReference type="EMBL" id="PDUG01000003">
    <property type="protein sequence ID" value="PIC42110.1"/>
    <property type="molecule type" value="Genomic_DNA"/>
</dbReference>
<dbReference type="PANTHER" id="PTHR11346:SF88">
    <property type="entry name" value="GALECTIN"/>
    <property type="match status" value="1"/>
</dbReference>
<dbReference type="SUPFAM" id="SSF49899">
    <property type="entry name" value="Concanavalin A-like lectins/glucanases"/>
    <property type="match status" value="3"/>
</dbReference>
<organism evidence="4 5">
    <name type="scientific">Caenorhabditis nigoni</name>
    <dbReference type="NCBI Taxonomy" id="1611254"/>
    <lineage>
        <taxon>Eukaryota</taxon>
        <taxon>Metazoa</taxon>
        <taxon>Ecdysozoa</taxon>
        <taxon>Nematoda</taxon>
        <taxon>Chromadorea</taxon>
        <taxon>Rhabditida</taxon>
        <taxon>Rhabditina</taxon>
        <taxon>Rhabditomorpha</taxon>
        <taxon>Rhabditoidea</taxon>
        <taxon>Rhabditidae</taxon>
        <taxon>Peloderinae</taxon>
        <taxon>Caenorhabditis</taxon>
    </lineage>
</organism>
<dbReference type="InterPro" id="IPR001079">
    <property type="entry name" value="Galectin_CRD"/>
</dbReference>
<keyword evidence="5" id="KW-1185">Reference proteome</keyword>
<evidence type="ECO:0000259" key="3">
    <source>
        <dbReference type="PROSITE" id="PS51304"/>
    </source>
</evidence>
<evidence type="ECO:0000256" key="1">
    <source>
        <dbReference type="ARBA" id="ARBA00022734"/>
    </source>
</evidence>
<evidence type="ECO:0000256" key="2">
    <source>
        <dbReference type="SAM" id="MobiDB-lite"/>
    </source>
</evidence>
<dbReference type="PROSITE" id="PS51304">
    <property type="entry name" value="GALECTIN"/>
    <property type="match status" value="2"/>
</dbReference>
<feature type="region of interest" description="Disordered" evidence="2">
    <location>
        <begin position="870"/>
        <end position="944"/>
    </location>
</feature>
<feature type="compositionally biased region" description="Low complexity" evidence="2">
    <location>
        <begin position="876"/>
        <end position="943"/>
    </location>
</feature>
<dbReference type="InterPro" id="IPR013320">
    <property type="entry name" value="ConA-like_dom_sf"/>
</dbReference>
<dbReference type="CDD" id="cd00070">
    <property type="entry name" value="GLECT"/>
    <property type="match status" value="1"/>
</dbReference>
<sequence length="1396" mass="155383">MADLTQFNAVRGPTQEMFLKDLNCGSDSCQNLPFKVVPIFNIIDSKGRLKFETSPSPTDTVLGKAGYISPEEHEGLVRYDEYYSEDVDMFAYTNGKYPNQFGACQLRDYGRLRYKFVRTVGYAFTAVSIPENLPIYSIFAYDDGLPEPTAVTPTTLGPNQYIFKTNPIWTILKNSTNGTQGVGSINLPWSPPVSASPIQPTNVCLLTGNASKELSKCGDVDRVLQFFDKTHVYIGFIDSVEGSVDTFIYSYLGYAFRNQENKCGIPLKPIREFYKDGVGSTVYAGDDFDTSSGFKPTGNVIGYTIDCADAPDGQIVITIPEGLLSTTPEPTTSLPSASPYEFYVEPVKIVAAPSSGGEQGYFLDPENPNPDDVDILKTTNVCLFTQNSSVAARCGYASNLYLYYDIIDRFYFIGLYTFGRNVTEKFIGVAFENDENVCGLNLVPIRELYKEGVGYSVVAGDDYSSLLANGYNITGNIAGYTVDCKDAKNNYVPGDLPNYEITTVRVTRPTAPTPSHLTSEPPTSTSESTSTSTPKKEGLYVQPIVIVEKPTAEGEQGYSYGSNSTVVAETNACIFVANSTVLSKCGSVKPLNLYYDLEDQFYFIGIQSQSCSNEKQSQIGITFESEENVCGLNLVPMRELYKEGVGYYIVAGDGYTSLISDGYILTGNIMGYTVDCKDSIDAFVYASIPESDFPTLATSSTPTEAPEITSIYVRPLNEAYFYNGYYGVRLEPYSNRNWIPVCIFITNETFLSHCGETKPLYQYVVNDNGKQYYLLAFDTLGRTNVTSSRRVGVAFTSAENSCGLKLRPMRELWKDNYGYKVVAGDNYAEFIADGFNLTGQIFGYTVRCKEPSPRNICAQVPDSLKLTTVSTEEPVTTGKTTKATEGTKTTKTTEATETTKTTKTPEATTTKPTTEKPITTVQTTKTTKTTETARTTKTTTTPPIAYDLNAPLPKLNCDTIKNYGDLNNRMVLFERYMEIGDNFTMTGRIWDNPQDFQGKWDYRMETFSSRPFIKGMPYVLSIVRGTNYYDVYGNGQHIKKYMLAGDATAHRVSGMLGYQQWTIDTVQMDCVRPPTTTATTPSTTSTTTTTPGPTTTPYDLTAPLPILDCNTIKNYGDLRWRTINFSRVMEVGDNITLTGHIWKNATQSTVNFYLGFNPIYKRSVVPVHINQRWWLSYIIYNNWNGKWAPREDVSVRPFSKGMPFVLSMVKTANSHIVYGNGKELINFWNRGSQAENRIGSMIAYEDWTIDSVTMACANPPTSSTPSTSTTTTPKPTTTPIDLSKAPLPILDCNTLDLKKYGDIRYRPLNFSRLMETGDNLTLTGYMWPNASESNVNLYTGFNPVFEVSQVPVHINQRWNQQWSIYNNYVPGYGWSKNEVYSNRPFARGEPFVMSIV</sequence>
<feature type="region of interest" description="Disordered" evidence="2">
    <location>
        <begin position="1258"/>
        <end position="1280"/>
    </location>
</feature>
<dbReference type="Proteomes" id="UP000230233">
    <property type="component" value="Chromosome III"/>
</dbReference>